<comment type="similarity">
    <text evidence="1">Belongs to the Ntn-hydrolase family.</text>
</comment>
<feature type="region of interest" description="Disordered" evidence="4">
    <location>
        <begin position="191"/>
        <end position="213"/>
    </location>
</feature>
<evidence type="ECO:0000256" key="1">
    <source>
        <dbReference type="ARBA" id="ARBA00010872"/>
    </source>
</evidence>
<comment type="caution">
    <text evidence="5">The sequence shown here is derived from an EMBL/GenBank/DDBJ whole genome shotgun (WGS) entry which is preliminary data.</text>
</comment>
<dbReference type="Proteomes" id="UP001519460">
    <property type="component" value="Unassembled WGS sequence"/>
</dbReference>
<dbReference type="Gene3D" id="3.60.20.30">
    <property type="entry name" value="(Glycosyl)asparaginase"/>
    <property type="match status" value="1"/>
</dbReference>
<dbReference type="Pfam" id="PF01112">
    <property type="entry name" value="Asparaginase_2"/>
    <property type="match status" value="1"/>
</dbReference>
<gene>
    <name evidence="5" type="ORF">BaRGS_00003157</name>
</gene>
<accession>A0ABD0M149</accession>
<evidence type="ECO:0000313" key="5">
    <source>
        <dbReference type="EMBL" id="KAK7505412.1"/>
    </source>
</evidence>
<feature type="active site" description="Nucleophile" evidence="2">
    <location>
        <position position="220"/>
    </location>
</feature>
<evidence type="ECO:0000313" key="6">
    <source>
        <dbReference type="Proteomes" id="UP001519460"/>
    </source>
</evidence>
<keyword evidence="6" id="KW-1185">Reference proteome</keyword>
<feature type="compositionally biased region" description="Polar residues" evidence="4">
    <location>
        <begin position="195"/>
        <end position="206"/>
    </location>
</feature>
<sequence>MDDGNDRHLLFVAVHAGAGYHSADKEPDYKMICKKACMQAMAVLNEKKSASEAATRAVSVLEDADLTNAGRGSSLTMAGTVECDASLMDGSSSLFGAVGCISGVVNPVKIAHQLLVRQRDSCLSHGRIPPSVLVGDGARQWAEHQGFAVSEHHKLVTEKTKQLHNKYKRRIERDQSHDSKKVKVDNDDIFENGASPHTGQIQSTKEVQAPAEDTSSVHDTVGAVCVDCDGHIAAAASSGGIWLKQPGRLGPAAMYGAGCWAQDPNSGNPGIAVITSGCGEHIMRTLLAKTCAEHVKTADNASQGLSSCFQSQFLASNFLRNIESKLGGAVALKKTEIDGVSEVELVWGHTTESMAVGYMSGNNHKPKTLISRLAGGCLPGTSFTMSGAHFSTPVKQDQTDRIQHE</sequence>
<reference evidence="5 6" key="1">
    <citation type="journal article" date="2023" name="Sci. Data">
        <title>Genome assembly of the Korean intertidal mud-creeper Batillaria attramentaria.</title>
        <authorList>
            <person name="Patra A.K."/>
            <person name="Ho P.T."/>
            <person name="Jun S."/>
            <person name="Lee S.J."/>
            <person name="Kim Y."/>
            <person name="Won Y.J."/>
        </authorList>
    </citation>
    <scope>NUCLEOTIDE SEQUENCE [LARGE SCALE GENOMIC DNA]</scope>
    <source>
        <strain evidence="5">Wonlab-2016</strain>
    </source>
</reference>
<evidence type="ECO:0000256" key="3">
    <source>
        <dbReference type="PIRSR" id="PIRSR600246-3"/>
    </source>
</evidence>
<evidence type="ECO:0008006" key="7">
    <source>
        <dbReference type="Google" id="ProtNLM"/>
    </source>
</evidence>
<protein>
    <recommendedName>
        <fullName evidence="7">Threonine aspartase</fullName>
    </recommendedName>
</protein>
<dbReference type="AlphaFoldDB" id="A0ABD0M149"/>
<feature type="site" description="Cleavage; by autolysis" evidence="3">
    <location>
        <begin position="219"/>
        <end position="220"/>
    </location>
</feature>
<proteinExistence type="inferred from homology"/>
<dbReference type="CDD" id="cd04514">
    <property type="entry name" value="Taspase1_like"/>
    <property type="match status" value="1"/>
</dbReference>
<dbReference type="PANTHER" id="PTHR10188">
    <property type="entry name" value="L-ASPARAGINASE"/>
    <property type="match status" value="1"/>
</dbReference>
<evidence type="ECO:0000256" key="2">
    <source>
        <dbReference type="PIRSR" id="PIRSR600246-1"/>
    </source>
</evidence>
<organism evidence="5 6">
    <name type="scientific">Batillaria attramentaria</name>
    <dbReference type="NCBI Taxonomy" id="370345"/>
    <lineage>
        <taxon>Eukaryota</taxon>
        <taxon>Metazoa</taxon>
        <taxon>Spiralia</taxon>
        <taxon>Lophotrochozoa</taxon>
        <taxon>Mollusca</taxon>
        <taxon>Gastropoda</taxon>
        <taxon>Caenogastropoda</taxon>
        <taxon>Sorbeoconcha</taxon>
        <taxon>Cerithioidea</taxon>
        <taxon>Batillariidae</taxon>
        <taxon>Batillaria</taxon>
    </lineage>
</organism>
<dbReference type="InterPro" id="IPR029055">
    <property type="entry name" value="Ntn_hydrolases_N"/>
</dbReference>
<dbReference type="InterPro" id="IPR037464">
    <property type="entry name" value="Taspase1"/>
</dbReference>
<dbReference type="InterPro" id="IPR000246">
    <property type="entry name" value="Peptidase_T2"/>
</dbReference>
<dbReference type="EMBL" id="JACVVK020000010">
    <property type="protein sequence ID" value="KAK7505412.1"/>
    <property type="molecule type" value="Genomic_DNA"/>
</dbReference>
<dbReference type="PANTHER" id="PTHR10188:SF8">
    <property type="entry name" value="THREONINE ASPARTASE 1"/>
    <property type="match status" value="1"/>
</dbReference>
<evidence type="ECO:0000256" key="4">
    <source>
        <dbReference type="SAM" id="MobiDB-lite"/>
    </source>
</evidence>
<name>A0ABD0M149_9CAEN</name>
<dbReference type="SUPFAM" id="SSF56235">
    <property type="entry name" value="N-terminal nucleophile aminohydrolases (Ntn hydrolases)"/>
    <property type="match status" value="1"/>
</dbReference>